<feature type="compositionally biased region" description="Low complexity" evidence="1">
    <location>
        <begin position="76"/>
        <end position="99"/>
    </location>
</feature>
<dbReference type="OrthoDB" id="2017405at2759"/>
<accession>A0A4U0TK07</accession>
<feature type="region of interest" description="Disordered" evidence="1">
    <location>
        <begin position="1"/>
        <end position="120"/>
    </location>
</feature>
<evidence type="ECO:0000256" key="1">
    <source>
        <dbReference type="SAM" id="MobiDB-lite"/>
    </source>
</evidence>
<comment type="caution">
    <text evidence="2">The sequence shown here is derived from an EMBL/GenBank/DDBJ whole genome shotgun (WGS) entry which is preliminary data.</text>
</comment>
<reference evidence="2 3" key="1">
    <citation type="submission" date="2017-03" db="EMBL/GenBank/DDBJ databases">
        <title>Genomes of endolithic fungi from Antarctica.</title>
        <authorList>
            <person name="Coleine C."/>
            <person name="Masonjones S."/>
            <person name="Stajich J.E."/>
        </authorList>
    </citation>
    <scope>NUCLEOTIDE SEQUENCE [LARGE SCALE GENOMIC DNA]</scope>
    <source>
        <strain evidence="2 3">CCFEE 6315</strain>
    </source>
</reference>
<dbReference type="EMBL" id="NAJL01000081">
    <property type="protein sequence ID" value="TKA22193.1"/>
    <property type="molecule type" value="Genomic_DNA"/>
</dbReference>
<evidence type="ECO:0000313" key="2">
    <source>
        <dbReference type="EMBL" id="TKA22193.1"/>
    </source>
</evidence>
<evidence type="ECO:0000313" key="3">
    <source>
        <dbReference type="Proteomes" id="UP000308549"/>
    </source>
</evidence>
<dbReference type="PANTHER" id="PTHR28052">
    <property type="entry name" value="UPF0545 PROTEIN C22ORF39"/>
    <property type="match status" value="1"/>
</dbReference>
<keyword evidence="3" id="KW-1185">Reference proteome</keyword>
<dbReference type="PANTHER" id="PTHR28052:SF1">
    <property type="entry name" value="UPF0545 PROTEIN C22ORF39"/>
    <property type="match status" value="1"/>
</dbReference>
<feature type="compositionally biased region" description="Low complexity" evidence="1">
    <location>
        <begin position="1"/>
        <end position="23"/>
    </location>
</feature>
<dbReference type="Pfam" id="PF11326">
    <property type="entry name" value="PANTS-like"/>
    <property type="match status" value="1"/>
</dbReference>
<sequence length="235" mass="26399">MGWLWSSSPSATSSDPTQTTNTTLADADPAEQQRRTMALTDDQRERIFGRPNAQSTTGPRSRDQQADAELENWLNSISGSSSSPQPTSSHTPPTSTPISAEPAPPIVSASRYHPDGSLDISPSALAPRTMSCRQAFDQAFYCQSVGGKFNDIYRYGHLTDCKEQWGAFWFCMRNRTLPGRDKEQMIAQYYLDRDEKRKRERGSSEDVWELRTKAVDKAFWKDPDADDGDEGMMKE</sequence>
<protein>
    <recommendedName>
        <fullName evidence="4">Early meiotic induction protein 1</fullName>
    </recommendedName>
</protein>
<dbReference type="InterPro" id="IPR021475">
    <property type="entry name" value="Pants/Emi1-like"/>
</dbReference>
<gene>
    <name evidence="2" type="ORF">B0A50_08305</name>
</gene>
<dbReference type="Proteomes" id="UP000308549">
    <property type="component" value="Unassembled WGS sequence"/>
</dbReference>
<proteinExistence type="predicted"/>
<organism evidence="2 3">
    <name type="scientific">Salinomyces thailandicus</name>
    <dbReference type="NCBI Taxonomy" id="706561"/>
    <lineage>
        <taxon>Eukaryota</taxon>
        <taxon>Fungi</taxon>
        <taxon>Dikarya</taxon>
        <taxon>Ascomycota</taxon>
        <taxon>Pezizomycotina</taxon>
        <taxon>Dothideomycetes</taxon>
        <taxon>Dothideomycetidae</taxon>
        <taxon>Mycosphaerellales</taxon>
        <taxon>Teratosphaeriaceae</taxon>
        <taxon>Salinomyces</taxon>
    </lineage>
</organism>
<evidence type="ECO:0008006" key="4">
    <source>
        <dbReference type="Google" id="ProtNLM"/>
    </source>
</evidence>
<name>A0A4U0TK07_9PEZI</name>
<dbReference type="AlphaFoldDB" id="A0A4U0TK07"/>